<dbReference type="EMBL" id="BOMF01000001">
    <property type="protein sequence ID" value="GID42996.1"/>
    <property type="molecule type" value="Genomic_DNA"/>
</dbReference>
<evidence type="ECO:0000313" key="2">
    <source>
        <dbReference type="EMBL" id="GID42996.1"/>
    </source>
</evidence>
<evidence type="ECO:0000256" key="1">
    <source>
        <dbReference type="SAM" id="MobiDB-lite"/>
    </source>
</evidence>
<protein>
    <recommendedName>
        <fullName evidence="3">FXSXX-COOH protein</fullName>
    </recommendedName>
</protein>
<name>A0ABQ3WAR9_9ACTN</name>
<accession>A0ABQ3WAR9</accession>
<feature type="region of interest" description="Disordered" evidence="1">
    <location>
        <begin position="1"/>
        <end position="49"/>
    </location>
</feature>
<comment type="caution">
    <text evidence="2">The sequence shown here is derived from an EMBL/GenBank/DDBJ whole genome shotgun (WGS) entry which is preliminary data.</text>
</comment>
<sequence>MANGPTPMTRINATRAGRRGGVDKTLSLLSGGAVPPDRVKSAQSAVGPL</sequence>
<gene>
    <name evidence="2" type="ORF">Aca07nite_02710</name>
</gene>
<proteinExistence type="predicted"/>
<reference evidence="2" key="1">
    <citation type="submission" date="2021-01" db="EMBL/GenBank/DDBJ databases">
        <title>Whole genome shotgun sequence of Actinoplanes capillaceus NBRC 16408.</title>
        <authorList>
            <person name="Komaki H."/>
            <person name="Tamura T."/>
        </authorList>
    </citation>
    <scope>NUCLEOTIDE SEQUENCE [LARGE SCALE GENOMIC DNA]</scope>
    <source>
        <strain evidence="2">NBRC 16408</strain>
    </source>
</reference>
<evidence type="ECO:0008006" key="3">
    <source>
        <dbReference type="Google" id="ProtNLM"/>
    </source>
</evidence>
<organism evidence="2">
    <name type="scientific">Actinoplanes campanulatus</name>
    <dbReference type="NCBI Taxonomy" id="113559"/>
    <lineage>
        <taxon>Bacteria</taxon>
        <taxon>Bacillati</taxon>
        <taxon>Actinomycetota</taxon>
        <taxon>Actinomycetes</taxon>
        <taxon>Micromonosporales</taxon>
        <taxon>Micromonosporaceae</taxon>
        <taxon>Actinoplanes</taxon>
    </lineage>
</organism>